<dbReference type="GO" id="GO:0006298">
    <property type="term" value="P:mismatch repair"/>
    <property type="evidence" value="ECO:0007669"/>
    <property type="project" value="TreeGrafter"/>
</dbReference>
<dbReference type="InterPro" id="IPR004583">
    <property type="entry name" value="DNA_repair_Rad4"/>
</dbReference>
<protein>
    <submittedName>
        <fullName evidence="5">BHD_3 domain-containing protein</fullName>
    </submittedName>
</protein>
<dbReference type="PANTHER" id="PTHR12135">
    <property type="entry name" value="DNA REPAIR PROTEIN XP-C / RAD4"/>
    <property type="match status" value="1"/>
</dbReference>
<feature type="region of interest" description="Disordered" evidence="1">
    <location>
        <begin position="118"/>
        <end position="150"/>
    </location>
</feature>
<dbReference type="EMBL" id="UZAJ01009426">
    <property type="protein sequence ID" value="VDO55396.1"/>
    <property type="molecule type" value="Genomic_DNA"/>
</dbReference>
<sequence length="150" mass="17022">MIPDGCVHLQLNGLVAIARKLGIDCVPAVVGWNHYRGGTHPILDGCVILKEHEDELREAWSKQYEKKEIAAKLKRTQRAIKNWRCLVKGLITLKKVRARFASRDRRLLHVDEKLENNEKTDKNATETTNGAGTLTWPPTDYSLPNINSKL</sequence>
<dbReference type="Proteomes" id="UP000267606">
    <property type="component" value="Unassembled WGS sequence"/>
</dbReference>
<dbReference type="SMART" id="SM01032">
    <property type="entry name" value="BHD_3"/>
    <property type="match status" value="1"/>
</dbReference>
<dbReference type="Gene3D" id="3.30.70.2460">
    <property type="entry name" value="Rad4, beta-hairpin domain BHD3"/>
    <property type="match status" value="1"/>
</dbReference>
<evidence type="ECO:0000313" key="3">
    <source>
        <dbReference type="EMBL" id="VDO55396.1"/>
    </source>
</evidence>
<dbReference type="GO" id="GO:0071942">
    <property type="term" value="C:XPC complex"/>
    <property type="evidence" value="ECO:0007669"/>
    <property type="project" value="TreeGrafter"/>
</dbReference>
<evidence type="ECO:0000313" key="4">
    <source>
        <dbReference type="Proteomes" id="UP000267606"/>
    </source>
</evidence>
<dbReference type="GO" id="GO:0000111">
    <property type="term" value="C:nucleotide-excision repair factor 2 complex"/>
    <property type="evidence" value="ECO:0007669"/>
    <property type="project" value="TreeGrafter"/>
</dbReference>
<reference evidence="3 4" key="2">
    <citation type="submission" date="2018-11" db="EMBL/GenBank/DDBJ databases">
        <authorList>
            <consortium name="Pathogen Informatics"/>
        </authorList>
    </citation>
    <scope>NUCLEOTIDE SEQUENCE [LARGE SCALE GENOMIC DNA]</scope>
</reference>
<gene>
    <name evidence="3" type="ORF">OFLC_LOCUS8381</name>
</gene>
<keyword evidence="4" id="KW-1185">Reference proteome</keyword>
<name>A0A183HLL9_9BILA</name>
<dbReference type="GO" id="GO:0003697">
    <property type="term" value="F:single-stranded DNA binding"/>
    <property type="evidence" value="ECO:0007669"/>
    <property type="project" value="TreeGrafter"/>
</dbReference>
<dbReference type="InterPro" id="IPR018328">
    <property type="entry name" value="Rad4_beta-hairpin_dom3"/>
</dbReference>
<dbReference type="GO" id="GO:0006289">
    <property type="term" value="P:nucleotide-excision repair"/>
    <property type="evidence" value="ECO:0007669"/>
    <property type="project" value="InterPro"/>
</dbReference>
<accession>A0A183HLL9</accession>
<evidence type="ECO:0000259" key="2">
    <source>
        <dbReference type="SMART" id="SM01032"/>
    </source>
</evidence>
<dbReference type="STRING" id="387005.A0A183HLL9"/>
<evidence type="ECO:0000256" key="1">
    <source>
        <dbReference type="SAM" id="MobiDB-lite"/>
    </source>
</evidence>
<dbReference type="InterPro" id="IPR042488">
    <property type="entry name" value="Rad4_BHD3_sf"/>
</dbReference>
<evidence type="ECO:0000313" key="5">
    <source>
        <dbReference type="WBParaSite" id="OFLC_0000838001-mRNA-1"/>
    </source>
</evidence>
<dbReference type="AlphaFoldDB" id="A0A183HLL9"/>
<reference evidence="5" key="1">
    <citation type="submission" date="2016-06" db="UniProtKB">
        <authorList>
            <consortium name="WormBaseParasite"/>
        </authorList>
    </citation>
    <scope>IDENTIFICATION</scope>
</reference>
<organism evidence="5">
    <name type="scientific">Onchocerca flexuosa</name>
    <dbReference type="NCBI Taxonomy" id="387005"/>
    <lineage>
        <taxon>Eukaryota</taxon>
        <taxon>Metazoa</taxon>
        <taxon>Ecdysozoa</taxon>
        <taxon>Nematoda</taxon>
        <taxon>Chromadorea</taxon>
        <taxon>Rhabditida</taxon>
        <taxon>Spirurina</taxon>
        <taxon>Spiruromorpha</taxon>
        <taxon>Filarioidea</taxon>
        <taxon>Onchocercidae</taxon>
        <taxon>Onchocerca</taxon>
    </lineage>
</organism>
<dbReference type="WBParaSite" id="OFLC_0000838001-mRNA-1">
    <property type="protein sequence ID" value="OFLC_0000838001-mRNA-1"/>
    <property type="gene ID" value="OFLC_0000838001"/>
</dbReference>
<proteinExistence type="predicted"/>
<dbReference type="Pfam" id="PF10405">
    <property type="entry name" value="BHD_3"/>
    <property type="match status" value="1"/>
</dbReference>
<dbReference type="GO" id="GO:0003684">
    <property type="term" value="F:damaged DNA binding"/>
    <property type="evidence" value="ECO:0007669"/>
    <property type="project" value="InterPro"/>
</dbReference>
<dbReference type="GO" id="GO:0005737">
    <property type="term" value="C:cytoplasm"/>
    <property type="evidence" value="ECO:0007669"/>
    <property type="project" value="TreeGrafter"/>
</dbReference>
<feature type="domain" description="Rad4 beta-hairpin" evidence="2">
    <location>
        <begin position="1"/>
        <end position="60"/>
    </location>
</feature>
<dbReference type="PANTHER" id="PTHR12135:SF0">
    <property type="entry name" value="DNA REPAIR PROTEIN COMPLEMENTING XP-C CELLS"/>
    <property type="match status" value="1"/>
</dbReference>